<evidence type="ECO:0000313" key="1">
    <source>
        <dbReference type="EMBL" id="ETJ43833.1"/>
    </source>
</evidence>
<dbReference type="EMBL" id="AZMM01002141">
    <property type="protein sequence ID" value="ETJ43833.1"/>
    <property type="molecule type" value="Genomic_DNA"/>
</dbReference>
<name>W1YMP8_9ZZZZ</name>
<gene>
    <name evidence="1" type="ORF">Q604_UNBC02141G0002</name>
</gene>
<reference evidence="1" key="1">
    <citation type="submission" date="2013-12" db="EMBL/GenBank/DDBJ databases">
        <title>A Varibaculum cambriense genome reconstructed from a premature infant gut community with otherwise low bacterial novelty that shifts toward anaerobic metabolism during the third week of life.</title>
        <authorList>
            <person name="Brown C.T."/>
            <person name="Sharon I."/>
            <person name="Thomas B.C."/>
            <person name="Castelle C.J."/>
            <person name="Morowitz M.J."/>
            <person name="Banfield J.F."/>
        </authorList>
    </citation>
    <scope>NUCLEOTIDE SEQUENCE</scope>
</reference>
<feature type="non-terminal residue" evidence="1">
    <location>
        <position position="1"/>
    </location>
</feature>
<accession>W1YMP8</accession>
<organism evidence="1">
    <name type="scientific">human gut metagenome</name>
    <dbReference type="NCBI Taxonomy" id="408170"/>
    <lineage>
        <taxon>unclassified sequences</taxon>
        <taxon>metagenomes</taxon>
        <taxon>organismal metagenomes</taxon>
    </lineage>
</organism>
<protein>
    <submittedName>
        <fullName evidence="1">Uncharacterized protein</fullName>
    </submittedName>
</protein>
<sequence length="36" mass="4248">TGWEDNDIIKPIVFIMIPSNLKITQNKKVIHYDYSI</sequence>
<comment type="caution">
    <text evidence="1">The sequence shown here is derived from an EMBL/GenBank/DDBJ whole genome shotgun (WGS) entry which is preliminary data.</text>
</comment>
<dbReference type="AlphaFoldDB" id="W1YMP8"/>
<proteinExistence type="predicted"/>